<dbReference type="PANTHER" id="PTHR16228">
    <property type="entry name" value="DIVALENT CATION TRANSPORTER SOLUTE CARRIER FAMILY 41"/>
    <property type="match status" value="1"/>
</dbReference>
<dbReference type="PANTHER" id="PTHR16228:SF7">
    <property type="entry name" value="SLC41A_MGTE INTEGRAL MEMBRANE DOMAIN-CONTAINING PROTEIN"/>
    <property type="match status" value="1"/>
</dbReference>
<keyword evidence="3" id="KW-1185">Reference proteome</keyword>
<keyword evidence="1" id="KW-0812">Transmembrane</keyword>
<dbReference type="GO" id="GO:0005886">
    <property type="term" value="C:plasma membrane"/>
    <property type="evidence" value="ECO:0007669"/>
    <property type="project" value="TreeGrafter"/>
</dbReference>
<gene>
    <name evidence="2" type="ORF">X975_00896</name>
</gene>
<name>A0A087U909_STEMI</name>
<keyword evidence="1" id="KW-0472">Membrane</keyword>
<dbReference type="GO" id="GO:0008324">
    <property type="term" value="F:monoatomic cation transmembrane transporter activity"/>
    <property type="evidence" value="ECO:0007669"/>
    <property type="project" value="InterPro"/>
</dbReference>
<proteinExistence type="predicted"/>
<accession>A0A087U909</accession>
<feature type="transmembrane region" description="Helical" evidence="1">
    <location>
        <begin position="21"/>
        <end position="40"/>
    </location>
</feature>
<reference evidence="2 3" key="1">
    <citation type="submission" date="2013-11" db="EMBL/GenBank/DDBJ databases">
        <title>Genome sequencing of Stegodyphus mimosarum.</title>
        <authorList>
            <person name="Bechsgaard J."/>
        </authorList>
    </citation>
    <scope>NUCLEOTIDE SEQUENCE [LARGE SCALE GENOMIC DNA]</scope>
</reference>
<organism evidence="2 3">
    <name type="scientific">Stegodyphus mimosarum</name>
    <name type="common">African social velvet spider</name>
    <dbReference type="NCBI Taxonomy" id="407821"/>
    <lineage>
        <taxon>Eukaryota</taxon>
        <taxon>Metazoa</taxon>
        <taxon>Ecdysozoa</taxon>
        <taxon>Arthropoda</taxon>
        <taxon>Chelicerata</taxon>
        <taxon>Arachnida</taxon>
        <taxon>Araneae</taxon>
        <taxon>Araneomorphae</taxon>
        <taxon>Entelegynae</taxon>
        <taxon>Eresoidea</taxon>
        <taxon>Eresidae</taxon>
        <taxon>Stegodyphus</taxon>
    </lineage>
</organism>
<evidence type="ECO:0000313" key="3">
    <source>
        <dbReference type="Proteomes" id="UP000054359"/>
    </source>
</evidence>
<evidence type="ECO:0000313" key="2">
    <source>
        <dbReference type="EMBL" id="KFM73848.1"/>
    </source>
</evidence>
<feature type="non-terminal residue" evidence="2">
    <location>
        <position position="69"/>
    </location>
</feature>
<dbReference type="InterPro" id="IPR045349">
    <property type="entry name" value="SLC41A1-3"/>
</dbReference>
<protein>
    <submittedName>
        <fullName evidence="2">Solute carrier family 41 member 1</fullName>
    </submittedName>
</protein>
<dbReference type="OrthoDB" id="5791097at2759"/>
<feature type="transmembrane region" description="Helical" evidence="1">
    <location>
        <begin position="46"/>
        <end position="68"/>
    </location>
</feature>
<dbReference type="Proteomes" id="UP000054359">
    <property type="component" value="Unassembled WGS sequence"/>
</dbReference>
<dbReference type="AlphaFoldDB" id="A0A087U909"/>
<evidence type="ECO:0000256" key="1">
    <source>
        <dbReference type="SAM" id="Phobius"/>
    </source>
</evidence>
<dbReference type="EMBL" id="KK118787">
    <property type="protein sequence ID" value="KFM73848.1"/>
    <property type="molecule type" value="Genomic_DNA"/>
</dbReference>
<keyword evidence="1" id="KW-1133">Transmembrane helix</keyword>
<sequence>MCKDPISAFFGKSLHSTTARVLMLMVIPGHLVFTYGIRFVNAGHTSVTPMFLTFYLLAAVIQVALLLYF</sequence>